<keyword evidence="9" id="KW-0679">Respiratory chain</keyword>
<feature type="transmembrane region" description="Helical" evidence="9">
    <location>
        <begin position="73"/>
        <end position="92"/>
    </location>
</feature>
<sequence>MILFLCFILFSLMWFLSKEEESNSKNTPFESGFSAKNMSISFSNQYYLVAILFLVFDLEIVLTFPIPLSLSKSALLGALFFLFFALVLFYEWKFGLLDWIK</sequence>
<keyword evidence="7 9" id="KW-0472">Membrane</keyword>
<evidence type="ECO:0000256" key="3">
    <source>
        <dbReference type="ARBA" id="ARBA00021007"/>
    </source>
</evidence>
<dbReference type="EC" id="7.1.1.2" evidence="9"/>
<gene>
    <name evidence="11" type="primary">nad3</name>
</gene>
<evidence type="ECO:0000256" key="1">
    <source>
        <dbReference type="ARBA" id="ARBA00004370"/>
    </source>
</evidence>
<evidence type="ECO:0000256" key="8">
    <source>
        <dbReference type="ARBA" id="ARBA00049551"/>
    </source>
</evidence>
<dbReference type="GO" id="GO:0031966">
    <property type="term" value="C:mitochondrial membrane"/>
    <property type="evidence" value="ECO:0007669"/>
    <property type="project" value="UniProtKB-SubCell"/>
</dbReference>
<proteinExistence type="inferred from homology"/>
<comment type="similarity">
    <text evidence="2 9">Belongs to the complex I subunit 3 family.</text>
</comment>
<keyword evidence="9" id="KW-0520">NAD</keyword>
<dbReference type="PANTHER" id="PTHR11058">
    <property type="entry name" value="NADH-UBIQUINONE OXIDOREDUCTASE CHAIN 3"/>
    <property type="match status" value="1"/>
</dbReference>
<evidence type="ECO:0000313" key="11">
    <source>
        <dbReference type="EMBL" id="BAE47103.1"/>
    </source>
</evidence>
<organism evidence="11">
    <name type="scientific">Leptotrombidium deliense</name>
    <dbReference type="NCBI Taxonomy" id="299467"/>
    <lineage>
        <taxon>Eukaryota</taxon>
        <taxon>Metazoa</taxon>
        <taxon>Ecdysozoa</taxon>
        <taxon>Arthropoda</taxon>
        <taxon>Chelicerata</taxon>
        <taxon>Arachnida</taxon>
        <taxon>Acari</taxon>
        <taxon>Acariformes</taxon>
        <taxon>Trombidiformes</taxon>
        <taxon>Prostigmata</taxon>
        <taxon>Anystina</taxon>
        <taxon>Parasitengona</taxon>
        <taxon>Trombiculoidea</taxon>
        <taxon>Trombiculidae</taxon>
        <taxon>Leptotrombidium</taxon>
    </lineage>
</organism>
<keyword evidence="9" id="KW-0830">Ubiquinone</keyword>
<keyword evidence="5 9" id="KW-0812">Transmembrane</keyword>
<evidence type="ECO:0000256" key="10">
    <source>
        <dbReference type="SAM" id="SignalP"/>
    </source>
</evidence>
<evidence type="ECO:0000256" key="6">
    <source>
        <dbReference type="ARBA" id="ARBA00022989"/>
    </source>
</evidence>
<reference evidence="11" key="1">
    <citation type="submission" date="2004-10" db="EMBL/GenBank/DDBJ databases">
        <title>Compact mitochondrial genome of mite.</title>
        <authorList>
            <person name="Mitani H."/>
            <person name="Shao R."/>
            <person name="Takahashi M."/>
            <person name="Fukunaga M."/>
        </authorList>
    </citation>
    <scope>NUCLEOTIDE SEQUENCE</scope>
</reference>
<evidence type="ECO:0000256" key="7">
    <source>
        <dbReference type="ARBA" id="ARBA00023136"/>
    </source>
</evidence>
<dbReference type="InterPro" id="IPR000440">
    <property type="entry name" value="NADH_UbQ/plastoQ_OxRdtase_su3"/>
</dbReference>
<dbReference type="Pfam" id="PF00507">
    <property type="entry name" value="Oxidored_q4"/>
    <property type="match status" value="1"/>
</dbReference>
<keyword evidence="9" id="KW-0249">Electron transport</keyword>
<feature type="transmembrane region" description="Helical" evidence="9">
    <location>
        <begin position="46"/>
        <end position="66"/>
    </location>
</feature>
<keyword evidence="6 9" id="KW-1133">Transmembrane helix</keyword>
<evidence type="ECO:0000256" key="4">
    <source>
        <dbReference type="ARBA" id="ARBA00022448"/>
    </source>
</evidence>
<protein>
    <recommendedName>
        <fullName evidence="3 9">NADH-ubiquinone oxidoreductase chain 3</fullName>
        <ecNumber evidence="9">7.1.1.2</ecNumber>
    </recommendedName>
</protein>
<dbReference type="Gene3D" id="1.20.58.1610">
    <property type="entry name" value="NADH:ubiquinone/plastoquinone oxidoreductase, chain 3"/>
    <property type="match status" value="1"/>
</dbReference>
<dbReference type="AlphaFoldDB" id="Q3C2J4"/>
<comment type="subcellular location">
    <subcellularLocation>
        <location evidence="1">Membrane</location>
    </subcellularLocation>
    <subcellularLocation>
        <location evidence="9">Mitochondrion membrane</location>
        <topology evidence="9">Multi-pass membrane protein</topology>
    </subcellularLocation>
</comment>
<geneLocation type="mitochondrion" evidence="11"/>
<comment type="catalytic activity">
    <reaction evidence="8 9">
        <text>a ubiquinone + NADH + 5 H(+)(in) = a ubiquinol + NAD(+) + 4 H(+)(out)</text>
        <dbReference type="Rhea" id="RHEA:29091"/>
        <dbReference type="Rhea" id="RHEA-COMP:9565"/>
        <dbReference type="Rhea" id="RHEA-COMP:9566"/>
        <dbReference type="ChEBI" id="CHEBI:15378"/>
        <dbReference type="ChEBI" id="CHEBI:16389"/>
        <dbReference type="ChEBI" id="CHEBI:17976"/>
        <dbReference type="ChEBI" id="CHEBI:57540"/>
        <dbReference type="ChEBI" id="CHEBI:57945"/>
        <dbReference type="EC" id="7.1.1.2"/>
    </reaction>
</comment>
<feature type="signal peptide" evidence="10">
    <location>
        <begin position="1"/>
        <end position="24"/>
    </location>
</feature>
<keyword evidence="9 11" id="KW-0496">Mitochondrion</keyword>
<dbReference type="GO" id="GO:0008137">
    <property type="term" value="F:NADH dehydrogenase (ubiquinone) activity"/>
    <property type="evidence" value="ECO:0007669"/>
    <property type="project" value="UniProtKB-UniRule"/>
</dbReference>
<name>Q3C2J4_9ACAR</name>
<evidence type="ECO:0000256" key="2">
    <source>
        <dbReference type="ARBA" id="ARBA00008472"/>
    </source>
</evidence>
<feature type="chain" id="PRO_5004224961" description="NADH-ubiquinone oxidoreductase chain 3" evidence="10">
    <location>
        <begin position="25"/>
        <end position="101"/>
    </location>
</feature>
<evidence type="ECO:0000256" key="5">
    <source>
        <dbReference type="ARBA" id="ARBA00022692"/>
    </source>
</evidence>
<keyword evidence="10" id="KW-0732">Signal</keyword>
<accession>Q3C2J4</accession>
<dbReference type="GO" id="GO:0030964">
    <property type="term" value="C:NADH dehydrogenase complex"/>
    <property type="evidence" value="ECO:0007669"/>
    <property type="project" value="TreeGrafter"/>
</dbReference>
<dbReference type="InterPro" id="IPR038430">
    <property type="entry name" value="NDAH_ubi_oxred_su3_sf"/>
</dbReference>
<evidence type="ECO:0000256" key="9">
    <source>
        <dbReference type="RuleBase" id="RU003640"/>
    </source>
</evidence>
<dbReference type="PANTHER" id="PTHR11058:SF9">
    <property type="entry name" value="NADH-UBIQUINONE OXIDOREDUCTASE CHAIN 3"/>
    <property type="match status" value="1"/>
</dbReference>
<dbReference type="EMBL" id="AB194044">
    <property type="protein sequence ID" value="BAE47103.1"/>
    <property type="molecule type" value="Genomic_DNA"/>
</dbReference>
<keyword evidence="4 9" id="KW-0813">Transport</keyword>
<keyword evidence="9" id="KW-1278">Translocase</keyword>
<comment type="function">
    <text evidence="9">Core subunit of the mitochondrial membrane respiratory chain NADH dehydrogenase (Complex I) which catalyzes electron transfer from NADH through the respiratory chain, using ubiquinone as an electron acceptor. Essential for the catalytic activity of complex I.</text>
</comment>
<dbReference type="VEuPathDB" id="VectorBase:LDEU012908"/>